<dbReference type="OrthoDB" id="9758386at2"/>
<gene>
    <name evidence="1" type="ORF">N482_12090</name>
</gene>
<dbReference type="RefSeq" id="WP_155730588.1">
    <property type="nucleotide sequence ID" value="NZ_AUXT01000169.1"/>
</dbReference>
<comment type="caution">
    <text evidence="1">The sequence shown here is derived from an EMBL/GenBank/DDBJ whole genome shotgun (WGS) entry which is preliminary data.</text>
</comment>
<proteinExistence type="predicted"/>
<evidence type="ECO:0000313" key="2">
    <source>
        <dbReference type="Proteomes" id="UP000076587"/>
    </source>
</evidence>
<dbReference type="PATRIC" id="fig|1365253.3.peg.2937"/>
<protein>
    <submittedName>
        <fullName evidence="1">Uncharacterized protein</fullName>
    </submittedName>
</protein>
<name>A0A167BGW0_9GAMM</name>
<reference evidence="1 2" key="1">
    <citation type="submission" date="2013-07" db="EMBL/GenBank/DDBJ databases">
        <title>Comparative Genomic and Metabolomic Analysis of Twelve Strains of Pseudoalteromonas luteoviolacea.</title>
        <authorList>
            <person name="Vynne N.G."/>
            <person name="Mansson M."/>
            <person name="Gram L."/>
        </authorList>
    </citation>
    <scope>NUCLEOTIDE SEQUENCE [LARGE SCALE GENOMIC DNA]</scope>
    <source>
        <strain evidence="1 2">NCIMB 1942</strain>
    </source>
</reference>
<accession>A0A167BGW0</accession>
<dbReference type="EMBL" id="AUXT01000169">
    <property type="protein sequence ID" value="KZN46524.1"/>
    <property type="molecule type" value="Genomic_DNA"/>
</dbReference>
<dbReference type="Proteomes" id="UP000076587">
    <property type="component" value="Unassembled WGS sequence"/>
</dbReference>
<dbReference type="AlphaFoldDB" id="A0A167BGW0"/>
<sequence>MTKLKVSISHFTFHIKELPEVIFVPENWHAANDSMLSEWRECEAGELK</sequence>
<organism evidence="1 2">
    <name type="scientific">Pseudoalteromonas luteoviolacea NCIMB 1942</name>
    <dbReference type="NCBI Taxonomy" id="1365253"/>
    <lineage>
        <taxon>Bacteria</taxon>
        <taxon>Pseudomonadati</taxon>
        <taxon>Pseudomonadota</taxon>
        <taxon>Gammaproteobacteria</taxon>
        <taxon>Alteromonadales</taxon>
        <taxon>Pseudoalteromonadaceae</taxon>
        <taxon>Pseudoalteromonas</taxon>
    </lineage>
</organism>
<evidence type="ECO:0000313" key="1">
    <source>
        <dbReference type="EMBL" id="KZN46524.1"/>
    </source>
</evidence>